<dbReference type="PANTHER" id="PTHR10151">
    <property type="entry name" value="ECTONUCLEOTIDE PYROPHOSPHATASE/PHOSPHODIESTERASE"/>
    <property type="match status" value="1"/>
</dbReference>
<organism evidence="2 3">
    <name type="scientific">Chryseobacterium koreense CCUG 49689</name>
    <dbReference type="NCBI Taxonomy" id="1304281"/>
    <lineage>
        <taxon>Bacteria</taxon>
        <taxon>Pseudomonadati</taxon>
        <taxon>Bacteroidota</taxon>
        <taxon>Flavobacteriia</taxon>
        <taxon>Flavobacteriales</taxon>
        <taxon>Weeksellaceae</taxon>
        <taxon>Chryseobacterium group</taxon>
        <taxon>Chryseobacterium</taxon>
    </lineage>
</organism>
<feature type="signal peptide" evidence="1">
    <location>
        <begin position="1"/>
        <end position="22"/>
    </location>
</feature>
<dbReference type="PATRIC" id="fig|1304281.5.peg.2419"/>
<dbReference type="AlphaFoldDB" id="A0A0J7LNI5"/>
<dbReference type="STRING" id="1304281.ACM44_11270"/>
<evidence type="ECO:0000256" key="1">
    <source>
        <dbReference type="SAM" id="SignalP"/>
    </source>
</evidence>
<dbReference type="Proteomes" id="UP000035900">
    <property type="component" value="Unassembled WGS sequence"/>
</dbReference>
<dbReference type="OrthoDB" id="9779418at2"/>
<dbReference type="Gene3D" id="3.40.720.10">
    <property type="entry name" value="Alkaline Phosphatase, subunit A"/>
    <property type="match status" value="1"/>
</dbReference>
<gene>
    <name evidence="2" type="ORF">ACM44_11270</name>
</gene>
<reference evidence="2 3" key="1">
    <citation type="journal article" date="2004" name="Int. J. Syst. Evol. Microbiol.">
        <title>Kaistella koreensis gen. nov., sp. nov., a novel member of the Chryseobacterium-Bergeyella-Riemerella branch.</title>
        <authorList>
            <person name="Kim M.K."/>
            <person name="Im W.T."/>
            <person name="Shin Y.K."/>
            <person name="Lim J.H."/>
            <person name="Kim S.H."/>
            <person name="Lee B.C."/>
            <person name="Park M.Y."/>
            <person name="Lee K.Y."/>
            <person name="Lee S.T."/>
        </authorList>
    </citation>
    <scope>NUCLEOTIDE SEQUENCE [LARGE SCALE GENOMIC DNA]</scope>
    <source>
        <strain evidence="2 3">CCUG 49689</strain>
    </source>
</reference>
<proteinExistence type="predicted"/>
<dbReference type="EMBL" id="LFNG01000015">
    <property type="protein sequence ID" value="KMQ70635.1"/>
    <property type="molecule type" value="Genomic_DNA"/>
</dbReference>
<keyword evidence="3" id="KW-1185">Reference proteome</keyword>
<sequence length="422" mass="48152">MKIGFKLLLIFLSIQVFSQADTAQVTVPNRHNSAEALSKPYVILISADGFRYDYAKKYQAQNLLKLAAHGVSAKAMIPSFPSLTFPNHWTLITGLYPSHHGLVDNYFYDYQRRKFYTMSNKEIVEDGSWYGGTPLWSLAEKHGILSASMMWVGSASDAGGIRSSYYYHYHEQFSPMEKVEKVVNWLKLPENVRPHFISMYFPEVDASGHSFGTEDDRTEKAVQLIDEAVGALVERVKTLGLKNVNFIFVSDHGMTNVDREKPLEIPEMLLDKKRFDIFNSQTLLRVVVKNPSEVKGVYEKLKQDKTADYNVLLSKRFSRKLKYAQRDDRYSRIGQILLVPLAPKIFLEKGKKTSEGKHGYNPYLTPEMKATFIAFGDEIKQGKEIGEFRNVNIYPIVTQLLNLKTEQPIDGKPSTAKLVLKK</sequence>
<keyword evidence="1" id="KW-0732">Signal</keyword>
<dbReference type="Gene3D" id="3.30.1360.180">
    <property type="match status" value="1"/>
</dbReference>
<feature type="chain" id="PRO_5005291130" evidence="1">
    <location>
        <begin position="23"/>
        <end position="422"/>
    </location>
</feature>
<dbReference type="GO" id="GO:0016787">
    <property type="term" value="F:hydrolase activity"/>
    <property type="evidence" value="ECO:0007669"/>
    <property type="project" value="UniProtKB-ARBA"/>
</dbReference>
<evidence type="ECO:0000313" key="2">
    <source>
        <dbReference type="EMBL" id="KMQ70635.1"/>
    </source>
</evidence>
<dbReference type="PANTHER" id="PTHR10151:SF120">
    <property type="entry name" value="BIS(5'-ADENOSYL)-TRIPHOSPHATASE"/>
    <property type="match status" value="1"/>
</dbReference>
<evidence type="ECO:0000313" key="3">
    <source>
        <dbReference type="Proteomes" id="UP000035900"/>
    </source>
</evidence>
<dbReference type="Pfam" id="PF01663">
    <property type="entry name" value="Phosphodiest"/>
    <property type="match status" value="1"/>
</dbReference>
<comment type="caution">
    <text evidence="2">The sequence shown here is derived from an EMBL/GenBank/DDBJ whole genome shotgun (WGS) entry which is preliminary data.</text>
</comment>
<dbReference type="SUPFAM" id="SSF53649">
    <property type="entry name" value="Alkaline phosphatase-like"/>
    <property type="match status" value="1"/>
</dbReference>
<dbReference type="CDD" id="cd16018">
    <property type="entry name" value="Enpp"/>
    <property type="match status" value="1"/>
</dbReference>
<protein>
    <submittedName>
        <fullName evidence="2">Phosphodiesterase</fullName>
    </submittedName>
</protein>
<dbReference type="InterPro" id="IPR002591">
    <property type="entry name" value="Phosphodiest/P_Trfase"/>
</dbReference>
<dbReference type="RefSeq" id="WP_048500148.1">
    <property type="nucleotide sequence ID" value="NZ_LFNG01000015.1"/>
</dbReference>
<name>A0A0J7LNI5_9FLAO</name>
<accession>A0A0J7LNI5</accession>
<dbReference type="InterPro" id="IPR017850">
    <property type="entry name" value="Alkaline_phosphatase_core_sf"/>
</dbReference>